<dbReference type="InterPro" id="IPR001425">
    <property type="entry name" value="Arc/bac/fun_rhodopsins"/>
</dbReference>
<dbReference type="EMBL" id="MU853561">
    <property type="protein sequence ID" value="KAK4146494.1"/>
    <property type="molecule type" value="Genomic_DNA"/>
</dbReference>
<feature type="transmembrane region" description="Helical" evidence="7">
    <location>
        <begin position="101"/>
        <end position="123"/>
    </location>
</feature>
<evidence type="ECO:0000256" key="5">
    <source>
        <dbReference type="ARBA" id="ARBA00023136"/>
    </source>
</evidence>
<comment type="caution">
    <text evidence="8">The sequence shown here is derived from an EMBL/GenBank/DDBJ whole genome shotgun (WGS) entry which is preliminary data.</text>
</comment>
<dbReference type="Proteomes" id="UP001302676">
    <property type="component" value="Unassembled WGS sequence"/>
</dbReference>
<evidence type="ECO:0000256" key="2">
    <source>
        <dbReference type="ARBA" id="ARBA00008130"/>
    </source>
</evidence>
<organism evidence="8 9">
    <name type="scientific">Dichotomopilus funicola</name>
    <dbReference type="NCBI Taxonomy" id="1934379"/>
    <lineage>
        <taxon>Eukaryota</taxon>
        <taxon>Fungi</taxon>
        <taxon>Dikarya</taxon>
        <taxon>Ascomycota</taxon>
        <taxon>Pezizomycotina</taxon>
        <taxon>Sordariomycetes</taxon>
        <taxon>Sordariomycetidae</taxon>
        <taxon>Sordariales</taxon>
        <taxon>Chaetomiaceae</taxon>
        <taxon>Dichotomopilus</taxon>
    </lineage>
</organism>
<dbReference type="SMART" id="SM01021">
    <property type="entry name" value="Bac_rhodopsin"/>
    <property type="match status" value="1"/>
</dbReference>
<dbReference type="GO" id="GO:0005783">
    <property type="term" value="C:endoplasmic reticulum"/>
    <property type="evidence" value="ECO:0007669"/>
    <property type="project" value="TreeGrafter"/>
</dbReference>
<keyword evidence="3 7" id="KW-0812">Transmembrane</keyword>
<gene>
    <name evidence="8" type="ORF">C8A04DRAFT_25720</name>
</gene>
<dbReference type="Gene3D" id="1.20.1070.10">
    <property type="entry name" value="Rhodopsin 7-helix transmembrane proteins"/>
    <property type="match status" value="1"/>
</dbReference>
<dbReference type="AlphaFoldDB" id="A0AAN6V8N4"/>
<evidence type="ECO:0000256" key="1">
    <source>
        <dbReference type="ARBA" id="ARBA00004141"/>
    </source>
</evidence>
<protein>
    <recommendedName>
        <fullName evidence="10">Rhodopsin</fullName>
    </recommendedName>
</protein>
<feature type="transmembrane region" description="Helical" evidence="7">
    <location>
        <begin position="60"/>
        <end position="81"/>
    </location>
</feature>
<reference evidence="8" key="2">
    <citation type="submission" date="2023-05" db="EMBL/GenBank/DDBJ databases">
        <authorList>
            <consortium name="Lawrence Berkeley National Laboratory"/>
            <person name="Steindorff A."/>
            <person name="Hensen N."/>
            <person name="Bonometti L."/>
            <person name="Westerberg I."/>
            <person name="Brannstrom I.O."/>
            <person name="Guillou S."/>
            <person name="Cros-Aarteil S."/>
            <person name="Calhoun S."/>
            <person name="Haridas S."/>
            <person name="Kuo A."/>
            <person name="Mondo S."/>
            <person name="Pangilinan J."/>
            <person name="Riley R."/>
            <person name="Labutti K."/>
            <person name="Andreopoulos B."/>
            <person name="Lipzen A."/>
            <person name="Chen C."/>
            <person name="Yanf M."/>
            <person name="Daum C."/>
            <person name="Ng V."/>
            <person name="Clum A."/>
            <person name="Ohm R."/>
            <person name="Martin F."/>
            <person name="Silar P."/>
            <person name="Natvig D."/>
            <person name="Lalanne C."/>
            <person name="Gautier V."/>
            <person name="Ament-Velasquez S.L."/>
            <person name="Kruys A."/>
            <person name="Hutchinson M.I."/>
            <person name="Powell A.J."/>
            <person name="Barry K."/>
            <person name="Miller A.N."/>
            <person name="Grigoriev I.V."/>
            <person name="Debuchy R."/>
            <person name="Gladieux P."/>
            <person name="Thoren M.H."/>
            <person name="Johannesson H."/>
        </authorList>
    </citation>
    <scope>NUCLEOTIDE SEQUENCE</scope>
    <source>
        <strain evidence="8">CBS 141.50</strain>
    </source>
</reference>
<feature type="transmembrane region" description="Helical" evidence="7">
    <location>
        <begin position="28"/>
        <end position="48"/>
    </location>
</feature>
<dbReference type="PRINTS" id="PR00251">
    <property type="entry name" value="BACTRLOPSIN"/>
</dbReference>
<keyword evidence="5 7" id="KW-0472">Membrane</keyword>
<dbReference type="PANTHER" id="PTHR28286">
    <property type="match status" value="1"/>
</dbReference>
<dbReference type="GO" id="GO:0005886">
    <property type="term" value="C:plasma membrane"/>
    <property type="evidence" value="ECO:0007669"/>
    <property type="project" value="TreeGrafter"/>
</dbReference>
<dbReference type="CDD" id="cd15239">
    <property type="entry name" value="7tm_YRO2_fungal-like"/>
    <property type="match status" value="1"/>
</dbReference>
<evidence type="ECO:0008006" key="10">
    <source>
        <dbReference type="Google" id="ProtNLM"/>
    </source>
</evidence>
<evidence type="ECO:0000256" key="7">
    <source>
        <dbReference type="SAM" id="Phobius"/>
    </source>
</evidence>
<proteinExistence type="inferred from homology"/>
<feature type="region of interest" description="Disordered" evidence="6">
    <location>
        <begin position="265"/>
        <end position="285"/>
    </location>
</feature>
<comment type="similarity">
    <text evidence="2">Belongs to the archaeal/bacterial/fungal opsin family.</text>
</comment>
<feature type="transmembrane region" description="Helical" evidence="7">
    <location>
        <begin position="156"/>
        <end position="180"/>
    </location>
</feature>
<comment type="subcellular location">
    <subcellularLocation>
        <location evidence="1">Membrane</location>
        <topology evidence="1">Multi-pass membrane protein</topology>
    </subcellularLocation>
</comment>
<name>A0AAN6V8N4_9PEZI</name>
<feature type="transmembrane region" description="Helical" evidence="7">
    <location>
        <begin position="225"/>
        <end position="247"/>
    </location>
</feature>
<evidence type="ECO:0000313" key="8">
    <source>
        <dbReference type="EMBL" id="KAK4146494.1"/>
    </source>
</evidence>
<evidence type="ECO:0000313" key="9">
    <source>
        <dbReference type="Proteomes" id="UP001302676"/>
    </source>
</evidence>
<evidence type="ECO:0000256" key="6">
    <source>
        <dbReference type="SAM" id="MobiDB-lite"/>
    </source>
</evidence>
<dbReference type="SUPFAM" id="SSF81321">
    <property type="entry name" value="Family A G protein-coupled receptor-like"/>
    <property type="match status" value="1"/>
</dbReference>
<dbReference type="GeneID" id="87816278"/>
<dbReference type="RefSeq" id="XP_062639865.1">
    <property type="nucleotide sequence ID" value="XM_062779665.1"/>
</dbReference>
<dbReference type="InterPro" id="IPR043476">
    <property type="entry name" value="Yro2-like_7TM"/>
</dbReference>
<keyword evidence="9" id="KW-1185">Reference proteome</keyword>
<sequence>MAVFPRNNALYTNPPGASEQLSTQGSSWLFAVTAIFGVALLINLTLTALSTSSKRHIHHLLTPTLFTALLTYYASASDLAWSPIVQSTALSHSVGPTRQIFWAKYILWSVAFPTITALLGLVGRVPWSTVGYQVVLAWVWVLSLLVAGFTGSLYKWGFFGFGLVAEGVLAWGTLFPSPAPGNTSGGVRRGEYLALAGAVNFLWVLYPLAWGLTDGGNYLGVTPGFIWFGILDLLLIVGVGFAVVGLAGKWDDKALGFASTPQQQQQTGILEKETGGPVNGGEASV</sequence>
<evidence type="ECO:0000256" key="3">
    <source>
        <dbReference type="ARBA" id="ARBA00022692"/>
    </source>
</evidence>
<feature type="transmembrane region" description="Helical" evidence="7">
    <location>
        <begin position="192"/>
        <end position="213"/>
    </location>
</feature>
<dbReference type="PANTHER" id="PTHR28286:SF1">
    <property type="entry name" value="30 KDA HEAT SHOCK PROTEIN-RELATED"/>
    <property type="match status" value="1"/>
</dbReference>
<evidence type="ECO:0000256" key="4">
    <source>
        <dbReference type="ARBA" id="ARBA00022989"/>
    </source>
</evidence>
<accession>A0AAN6V8N4</accession>
<dbReference type="Pfam" id="PF01036">
    <property type="entry name" value="Bac_rhodopsin"/>
    <property type="match status" value="1"/>
</dbReference>
<keyword evidence="4 7" id="KW-1133">Transmembrane helix</keyword>
<reference evidence="8" key="1">
    <citation type="journal article" date="2023" name="Mol. Phylogenet. Evol.">
        <title>Genome-scale phylogeny and comparative genomics of the fungal order Sordariales.</title>
        <authorList>
            <person name="Hensen N."/>
            <person name="Bonometti L."/>
            <person name="Westerberg I."/>
            <person name="Brannstrom I.O."/>
            <person name="Guillou S."/>
            <person name="Cros-Aarteil S."/>
            <person name="Calhoun S."/>
            <person name="Haridas S."/>
            <person name="Kuo A."/>
            <person name="Mondo S."/>
            <person name="Pangilinan J."/>
            <person name="Riley R."/>
            <person name="LaButti K."/>
            <person name="Andreopoulos B."/>
            <person name="Lipzen A."/>
            <person name="Chen C."/>
            <person name="Yan M."/>
            <person name="Daum C."/>
            <person name="Ng V."/>
            <person name="Clum A."/>
            <person name="Steindorff A."/>
            <person name="Ohm R.A."/>
            <person name="Martin F."/>
            <person name="Silar P."/>
            <person name="Natvig D.O."/>
            <person name="Lalanne C."/>
            <person name="Gautier V."/>
            <person name="Ament-Velasquez S.L."/>
            <person name="Kruys A."/>
            <person name="Hutchinson M.I."/>
            <person name="Powell A.J."/>
            <person name="Barry K."/>
            <person name="Miller A.N."/>
            <person name="Grigoriev I.V."/>
            <person name="Debuchy R."/>
            <person name="Gladieux P."/>
            <person name="Hiltunen Thoren M."/>
            <person name="Johannesson H."/>
        </authorList>
    </citation>
    <scope>NUCLEOTIDE SEQUENCE</scope>
    <source>
        <strain evidence="8">CBS 141.50</strain>
    </source>
</reference>
<feature type="transmembrane region" description="Helical" evidence="7">
    <location>
        <begin position="130"/>
        <end position="150"/>
    </location>
</feature>